<dbReference type="PANTHER" id="PTHR36113">
    <property type="entry name" value="LYASE, PUTATIVE-RELATED-RELATED"/>
    <property type="match status" value="1"/>
</dbReference>
<feature type="domain" description="VOC" evidence="2">
    <location>
        <begin position="6"/>
        <end position="125"/>
    </location>
</feature>
<keyword evidence="1" id="KW-0479">Metal-binding</keyword>
<sequence length="164" mass="17904">MPAFSGINHVAFSVTDLDVSERFYTDVLGFLTVLDTGPARVCMDTGTGFTIALIKQPQGRSGGFDAANTGLDHLGLAADSREELVEWQQRFEELGVQHSPIQDMPLGHHLNFRDPDGIALELQAPSEMYAAALDRMRTQRLSKEEVLAAAEQMLGSEMVARGRG</sequence>
<dbReference type="Proteomes" id="UP001501326">
    <property type="component" value="Unassembled WGS sequence"/>
</dbReference>
<dbReference type="InterPro" id="IPR051332">
    <property type="entry name" value="Fosfomycin_Res_Enzymes"/>
</dbReference>
<dbReference type="InterPro" id="IPR004360">
    <property type="entry name" value="Glyas_Fos-R_dOase_dom"/>
</dbReference>
<dbReference type="CDD" id="cd06587">
    <property type="entry name" value="VOC"/>
    <property type="match status" value="1"/>
</dbReference>
<gene>
    <name evidence="3" type="ORF">GCM10009867_21100</name>
</gene>
<dbReference type="Gene3D" id="3.10.180.10">
    <property type="entry name" value="2,3-Dihydroxybiphenyl 1,2-Dioxygenase, domain 1"/>
    <property type="match status" value="1"/>
</dbReference>
<proteinExistence type="predicted"/>
<protein>
    <submittedName>
        <fullName evidence="3">VOC family protein</fullName>
    </submittedName>
</protein>
<dbReference type="PROSITE" id="PS00934">
    <property type="entry name" value="GLYOXALASE_I_1"/>
    <property type="match status" value="1"/>
</dbReference>
<evidence type="ECO:0000313" key="4">
    <source>
        <dbReference type="Proteomes" id="UP001501326"/>
    </source>
</evidence>
<accession>A0ABN3UPK6</accession>
<evidence type="ECO:0000256" key="1">
    <source>
        <dbReference type="ARBA" id="ARBA00022723"/>
    </source>
</evidence>
<dbReference type="PROSITE" id="PS51819">
    <property type="entry name" value="VOC"/>
    <property type="match status" value="1"/>
</dbReference>
<name>A0ABN3UPK6_9MICO</name>
<dbReference type="InterPro" id="IPR018146">
    <property type="entry name" value="Glyoxalase_1_CS"/>
</dbReference>
<dbReference type="Pfam" id="PF00903">
    <property type="entry name" value="Glyoxalase"/>
    <property type="match status" value="1"/>
</dbReference>
<dbReference type="EMBL" id="BAAARN010000001">
    <property type="protein sequence ID" value="GAA2736430.1"/>
    <property type="molecule type" value="Genomic_DNA"/>
</dbReference>
<keyword evidence="4" id="KW-1185">Reference proteome</keyword>
<dbReference type="SUPFAM" id="SSF54593">
    <property type="entry name" value="Glyoxalase/Bleomycin resistance protein/Dihydroxybiphenyl dioxygenase"/>
    <property type="match status" value="1"/>
</dbReference>
<reference evidence="3 4" key="1">
    <citation type="journal article" date="2019" name="Int. J. Syst. Evol. Microbiol.">
        <title>The Global Catalogue of Microorganisms (GCM) 10K type strain sequencing project: providing services to taxonomists for standard genome sequencing and annotation.</title>
        <authorList>
            <consortium name="The Broad Institute Genomics Platform"/>
            <consortium name="The Broad Institute Genome Sequencing Center for Infectious Disease"/>
            <person name="Wu L."/>
            <person name="Ma J."/>
        </authorList>
    </citation>
    <scope>NUCLEOTIDE SEQUENCE [LARGE SCALE GENOMIC DNA]</scope>
    <source>
        <strain evidence="3 4">JCM 16378</strain>
    </source>
</reference>
<dbReference type="PANTHER" id="PTHR36113:SF6">
    <property type="entry name" value="FOSFOMYCIN RESISTANCE PROTEIN FOSX"/>
    <property type="match status" value="1"/>
</dbReference>
<evidence type="ECO:0000259" key="2">
    <source>
        <dbReference type="PROSITE" id="PS51819"/>
    </source>
</evidence>
<comment type="caution">
    <text evidence="3">The sequence shown here is derived from an EMBL/GenBank/DDBJ whole genome shotgun (WGS) entry which is preliminary data.</text>
</comment>
<evidence type="ECO:0000313" key="3">
    <source>
        <dbReference type="EMBL" id="GAA2736430.1"/>
    </source>
</evidence>
<dbReference type="InterPro" id="IPR029068">
    <property type="entry name" value="Glyas_Bleomycin-R_OHBP_Dase"/>
</dbReference>
<dbReference type="RefSeq" id="WP_344192915.1">
    <property type="nucleotide sequence ID" value="NZ_BAAARN010000001.1"/>
</dbReference>
<dbReference type="InterPro" id="IPR037523">
    <property type="entry name" value="VOC_core"/>
</dbReference>
<organism evidence="3 4">
    <name type="scientific">Pedococcus aerophilus</name>
    <dbReference type="NCBI Taxonomy" id="436356"/>
    <lineage>
        <taxon>Bacteria</taxon>
        <taxon>Bacillati</taxon>
        <taxon>Actinomycetota</taxon>
        <taxon>Actinomycetes</taxon>
        <taxon>Micrococcales</taxon>
        <taxon>Intrasporangiaceae</taxon>
        <taxon>Pedococcus</taxon>
    </lineage>
</organism>